<protein>
    <submittedName>
        <fullName evidence="2">Uncharacterized protein</fullName>
    </submittedName>
</protein>
<organism evidence="2 3">
    <name type="scientific">Apibacter adventoris</name>
    <dbReference type="NCBI Taxonomy" id="1679466"/>
    <lineage>
        <taxon>Bacteria</taxon>
        <taxon>Pseudomonadati</taxon>
        <taxon>Bacteroidota</taxon>
        <taxon>Flavobacteriia</taxon>
        <taxon>Flavobacteriales</taxon>
        <taxon>Weeksellaceae</taxon>
        <taxon>Apibacter</taxon>
    </lineage>
</organism>
<keyword evidence="1" id="KW-0732">Signal</keyword>
<comment type="caution">
    <text evidence="2">The sequence shown here is derived from an EMBL/GenBank/DDBJ whole genome shotgun (WGS) entry which is preliminary data.</text>
</comment>
<gene>
    <name evidence="2" type="ORF">C4S77_08025</name>
</gene>
<feature type="signal peptide" evidence="1">
    <location>
        <begin position="1"/>
        <end position="18"/>
    </location>
</feature>
<dbReference type="EMBL" id="PSZM01000040">
    <property type="protein sequence ID" value="PQL91738.1"/>
    <property type="molecule type" value="Genomic_DNA"/>
</dbReference>
<dbReference type="RefSeq" id="WP_105247103.1">
    <property type="nucleotide sequence ID" value="NZ_PSZM01000040.1"/>
</dbReference>
<dbReference type="OrthoDB" id="1109163at2"/>
<accession>A0A2S8AAW1</accession>
<feature type="chain" id="PRO_5015615143" evidence="1">
    <location>
        <begin position="19"/>
        <end position="825"/>
    </location>
</feature>
<name>A0A2S8AAW1_9FLAO</name>
<reference evidence="2 3" key="1">
    <citation type="submission" date="2018-02" db="EMBL/GenBank/DDBJ databases">
        <title>Genome sequences of Apibacter spp., gut symbionts of Asian honey bees.</title>
        <authorList>
            <person name="Kwong W.K."/>
            <person name="Steele M.I."/>
            <person name="Moran N.A."/>
        </authorList>
    </citation>
    <scope>NUCLEOTIDE SEQUENCE [LARGE SCALE GENOMIC DNA]</scope>
    <source>
        <strain evidence="3">wkB301</strain>
    </source>
</reference>
<proteinExistence type="predicted"/>
<keyword evidence="3" id="KW-1185">Reference proteome</keyword>
<sequence length="825" mass="98132">MKKIVVSFALLASSLVYPCTHYNPEYDYYNLFMQETINSPQYFPFLLGLSSTYYSSTNKIFTFKNENIEEWQKYLHVEYNQAYYLVFKSKETDIRSLIKGKKINNDTLSFITPDFITKNIQALKYIAYSKYLEPYMSVSFSKTNYWMDSPSLSVNDLDYEKVINVLKRSWNAETDKELKLRYGYQLVRLAHYKKDFEQAIEYFNQYVASLKYYPVMYYYALDQKAGAERGLGNLIQANYDFFTVFTHTKNIKSKVYSSLILSQPKQNEYEYNFSISDNFLEDLLKNAKTEKEKNDAYLLLGYQDFNNPLSSLKEIIQNSPDAIQAKVLMARAVNQLERNYLHVFHRCVDTEHYAKNNTDKRLPVITEDSTTPFFQQTLDLSLKQSLDRKVKDTDFWNLTTSYLYFLQKNYKKSREFLSKVHAYKKIYKEQKIRLQMLLDICEQPIITPEFEKILFSKYKNIFNDNLKNNDYTSTQSFIIDILANRYFLQKQYAQSFLLHNQITDLEYNPNLSLLEDIVALYHKKNKSPMDTYLVKNISPYGYDGYVQKKQTNFNFDEYVAQMKGNVYLSQGELQKALAEFQKVSNNFTLFSINHRYGEEQTLKPNEYNGYSNIPYYIFGYNKIESFQSPESEVMGVDYLKDFKFIKSTMNKRELTETLISLQKIAQKDNEQSAKANYLLGNFFYNTSCNGYYRHILRFDKNNQNGPKFYYNTHLDFFAMVYFKEYPSTTYFSDYTKIPTQYLEKALSLAKDRELKARIVFALSKVEQEDFYLARYYCYRDKLPEGDGILIKNRRYFASLSDLKDTQFYKEVKSNCLYFEYYVTHY</sequence>
<evidence type="ECO:0000313" key="3">
    <source>
        <dbReference type="Proteomes" id="UP000238042"/>
    </source>
</evidence>
<evidence type="ECO:0000256" key="1">
    <source>
        <dbReference type="SAM" id="SignalP"/>
    </source>
</evidence>
<evidence type="ECO:0000313" key="2">
    <source>
        <dbReference type="EMBL" id="PQL91738.1"/>
    </source>
</evidence>
<dbReference type="Proteomes" id="UP000238042">
    <property type="component" value="Unassembled WGS sequence"/>
</dbReference>
<dbReference type="AlphaFoldDB" id="A0A2S8AAW1"/>